<name>A0A9P8VNY9_9PEZI</name>
<comment type="caution">
    <text evidence="1">The sequence shown here is derived from an EMBL/GenBank/DDBJ whole genome shotgun (WGS) entry which is preliminary data.</text>
</comment>
<proteinExistence type="predicted"/>
<dbReference type="AlphaFoldDB" id="A0A9P8VNY9"/>
<accession>A0A9P8VNY9</accession>
<gene>
    <name evidence="1" type="ORF">F5X68DRAFT_196632</name>
</gene>
<protein>
    <submittedName>
        <fullName evidence="1">Uncharacterized protein</fullName>
    </submittedName>
</protein>
<organism evidence="1 2">
    <name type="scientific">Plectosphaerella plurivora</name>
    <dbReference type="NCBI Taxonomy" id="936078"/>
    <lineage>
        <taxon>Eukaryota</taxon>
        <taxon>Fungi</taxon>
        <taxon>Dikarya</taxon>
        <taxon>Ascomycota</taxon>
        <taxon>Pezizomycotina</taxon>
        <taxon>Sordariomycetes</taxon>
        <taxon>Hypocreomycetidae</taxon>
        <taxon>Glomerellales</taxon>
        <taxon>Plectosphaerellaceae</taxon>
        <taxon>Plectosphaerella</taxon>
    </lineage>
</organism>
<evidence type="ECO:0000313" key="1">
    <source>
        <dbReference type="EMBL" id="KAH6697071.1"/>
    </source>
</evidence>
<dbReference type="Proteomes" id="UP000770015">
    <property type="component" value="Unassembled WGS sequence"/>
</dbReference>
<dbReference type="EMBL" id="JAGSXJ010000001">
    <property type="protein sequence ID" value="KAH6697071.1"/>
    <property type="molecule type" value="Genomic_DNA"/>
</dbReference>
<sequence length="84" mass="9158">MFWVVGCCLFLRNLAISVSSFIFLVSFLTSIGNSSYYIGDFGGHRISGQRGAASWLSHAGVHQKLFPTSTSSLFLGAFAPDSYR</sequence>
<reference evidence="1" key="1">
    <citation type="journal article" date="2021" name="Nat. Commun.">
        <title>Genetic determinants of endophytism in the Arabidopsis root mycobiome.</title>
        <authorList>
            <person name="Mesny F."/>
            <person name="Miyauchi S."/>
            <person name="Thiergart T."/>
            <person name="Pickel B."/>
            <person name="Atanasova L."/>
            <person name="Karlsson M."/>
            <person name="Huettel B."/>
            <person name="Barry K.W."/>
            <person name="Haridas S."/>
            <person name="Chen C."/>
            <person name="Bauer D."/>
            <person name="Andreopoulos W."/>
            <person name="Pangilinan J."/>
            <person name="LaButti K."/>
            <person name="Riley R."/>
            <person name="Lipzen A."/>
            <person name="Clum A."/>
            <person name="Drula E."/>
            <person name="Henrissat B."/>
            <person name="Kohler A."/>
            <person name="Grigoriev I.V."/>
            <person name="Martin F.M."/>
            <person name="Hacquard S."/>
        </authorList>
    </citation>
    <scope>NUCLEOTIDE SEQUENCE</scope>
    <source>
        <strain evidence="1">MPI-SDFR-AT-0117</strain>
    </source>
</reference>
<keyword evidence="2" id="KW-1185">Reference proteome</keyword>
<evidence type="ECO:0000313" key="2">
    <source>
        <dbReference type="Proteomes" id="UP000770015"/>
    </source>
</evidence>